<comment type="caution">
    <text evidence="2">The sequence shown here is derived from an EMBL/GenBank/DDBJ whole genome shotgun (WGS) entry which is preliminary data.</text>
</comment>
<dbReference type="Proteomes" id="UP000298030">
    <property type="component" value="Unassembled WGS sequence"/>
</dbReference>
<protein>
    <submittedName>
        <fullName evidence="2">Uncharacterized protein</fullName>
    </submittedName>
</protein>
<evidence type="ECO:0000313" key="3">
    <source>
        <dbReference type="Proteomes" id="UP000298030"/>
    </source>
</evidence>
<sequence>MDHGRLWGTGLLTDNKLRAQAHTLAMKGLHSSLTRTINSFLEDATAGSTSQHRQHEYCLLFQTPSGTATHESLLEVTEAIRNDPLKKLFIGEYIAKCAANQCGFFVVLERFFRNPVLLVKSYAKRVAITPPSSDWPPPTGEHDHKMVGHRVRMSGLKRGSSCGGVYPSGLKKAKTMVIAHLGGPIPGDVPEELAERKGRRKGVRSVYKKSVTEEDRWEDEANALMAEAEEDLAELQALRDAMFPR</sequence>
<accession>A0A4Y7TL48</accession>
<reference evidence="2 3" key="1">
    <citation type="journal article" date="2019" name="Nat. Ecol. Evol.">
        <title>Megaphylogeny resolves global patterns of mushroom evolution.</title>
        <authorList>
            <person name="Varga T."/>
            <person name="Krizsan K."/>
            <person name="Foldi C."/>
            <person name="Dima B."/>
            <person name="Sanchez-Garcia M."/>
            <person name="Sanchez-Ramirez S."/>
            <person name="Szollosi G.J."/>
            <person name="Szarkandi J.G."/>
            <person name="Papp V."/>
            <person name="Albert L."/>
            <person name="Andreopoulos W."/>
            <person name="Angelini C."/>
            <person name="Antonin V."/>
            <person name="Barry K.W."/>
            <person name="Bougher N.L."/>
            <person name="Buchanan P."/>
            <person name="Buyck B."/>
            <person name="Bense V."/>
            <person name="Catcheside P."/>
            <person name="Chovatia M."/>
            <person name="Cooper J."/>
            <person name="Damon W."/>
            <person name="Desjardin D."/>
            <person name="Finy P."/>
            <person name="Geml J."/>
            <person name="Haridas S."/>
            <person name="Hughes K."/>
            <person name="Justo A."/>
            <person name="Karasinski D."/>
            <person name="Kautmanova I."/>
            <person name="Kiss B."/>
            <person name="Kocsube S."/>
            <person name="Kotiranta H."/>
            <person name="LaButti K.M."/>
            <person name="Lechner B.E."/>
            <person name="Liimatainen K."/>
            <person name="Lipzen A."/>
            <person name="Lukacs Z."/>
            <person name="Mihaltcheva S."/>
            <person name="Morgado L.N."/>
            <person name="Niskanen T."/>
            <person name="Noordeloos M.E."/>
            <person name="Ohm R.A."/>
            <person name="Ortiz-Santana B."/>
            <person name="Ovrebo C."/>
            <person name="Racz N."/>
            <person name="Riley R."/>
            <person name="Savchenko A."/>
            <person name="Shiryaev A."/>
            <person name="Soop K."/>
            <person name="Spirin V."/>
            <person name="Szebenyi C."/>
            <person name="Tomsovsky M."/>
            <person name="Tulloss R.E."/>
            <person name="Uehling J."/>
            <person name="Grigoriev I.V."/>
            <person name="Vagvolgyi C."/>
            <person name="Papp T."/>
            <person name="Martin F.M."/>
            <person name="Miettinen O."/>
            <person name="Hibbett D.S."/>
            <person name="Nagy L.G."/>
        </authorList>
    </citation>
    <scope>NUCLEOTIDE SEQUENCE [LARGE SCALE GENOMIC DNA]</scope>
    <source>
        <strain evidence="2 3">FP101781</strain>
    </source>
</reference>
<dbReference type="EMBL" id="QPFP01000008">
    <property type="protein sequence ID" value="TEB34900.1"/>
    <property type="molecule type" value="Genomic_DNA"/>
</dbReference>
<name>A0A4Y7TL48_COPMI</name>
<dbReference type="AlphaFoldDB" id="A0A4Y7TL48"/>
<feature type="coiled-coil region" evidence="1">
    <location>
        <begin position="214"/>
        <end position="241"/>
    </location>
</feature>
<gene>
    <name evidence="2" type="ORF">FA13DRAFT_1788521</name>
</gene>
<evidence type="ECO:0000256" key="1">
    <source>
        <dbReference type="SAM" id="Coils"/>
    </source>
</evidence>
<keyword evidence="1" id="KW-0175">Coiled coil</keyword>
<evidence type="ECO:0000313" key="2">
    <source>
        <dbReference type="EMBL" id="TEB34900.1"/>
    </source>
</evidence>
<organism evidence="2 3">
    <name type="scientific">Coprinellus micaceus</name>
    <name type="common">Glistening ink-cap mushroom</name>
    <name type="synonym">Coprinus micaceus</name>
    <dbReference type="NCBI Taxonomy" id="71717"/>
    <lineage>
        <taxon>Eukaryota</taxon>
        <taxon>Fungi</taxon>
        <taxon>Dikarya</taxon>
        <taxon>Basidiomycota</taxon>
        <taxon>Agaricomycotina</taxon>
        <taxon>Agaricomycetes</taxon>
        <taxon>Agaricomycetidae</taxon>
        <taxon>Agaricales</taxon>
        <taxon>Agaricineae</taxon>
        <taxon>Psathyrellaceae</taxon>
        <taxon>Coprinellus</taxon>
    </lineage>
</organism>
<keyword evidence="3" id="KW-1185">Reference proteome</keyword>
<proteinExistence type="predicted"/>